<gene>
    <name evidence="2" type="ORF">I553_2078</name>
</gene>
<accession>X8DN50</accession>
<protein>
    <submittedName>
        <fullName evidence="2">Nitrilase/cyanide hydratase and apolipoN-acyltransferase domain protein</fullName>
    </submittedName>
</protein>
<dbReference type="EMBL" id="JAOB01000013">
    <property type="protein sequence ID" value="EUA68890.1"/>
    <property type="molecule type" value="Genomic_DNA"/>
</dbReference>
<feature type="region of interest" description="Disordered" evidence="1">
    <location>
        <begin position="32"/>
        <end position="65"/>
    </location>
</feature>
<dbReference type="GO" id="GO:0016746">
    <property type="term" value="F:acyltransferase activity"/>
    <property type="evidence" value="ECO:0007669"/>
    <property type="project" value="UniProtKB-KW"/>
</dbReference>
<evidence type="ECO:0000313" key="2">
    <source>
        <dbReference type="EMBL" id="EUA68890.1"/>
    </source>
</evidence>
<keyword evidence="2" id="KW-0808">Transferase</keyword>
<proteinExistence type="predicted"/>
<evidence type="ECO:0000256" key="1">
    <source>
        <dbReference type="SAM" id="MobiDB-lite"/>
    </source>
</evidence>
<name>X8DN50_MYCXE</name>
<reference evidence="2" key="1">
    <citation type="submission" date="2014-01" db="EMBL/GenBank/DDBJ databases">
        <authorList>
            <person name="Brown-Elliot B."/>
            <person name="Wallace R."/>
            <person name="Lenaerts A."/>
            <person name="Ordway D."/>
            <person name="DeGroote M.A."/>
            <person name="Parker T."/>
            <person name="Sizemore C."/>
            <person name="Tallon L.J."/>
            <person name="Sadzewicz L.K."/>
            <person name="Sengamalay N."/>
            <person name="Fraser C.M."/>
            <person name="Hine E."/>
            <person name="Shefchek K.A."/>
            <person name="Das S.P."/>
            <person name="Tettelin H."/>
        </authorList>
    </citation>
    <scope>NUCLEOTIDE SEQUENCE [LARGE SCALE GENOMIC DNA]</scope>
    <source>
        <strain evidence="2">4042</strain>
    </source>
</reference>
<comment type="caution">
    <text evidence="2">The sequence shown here is derived from an EMBL/GenBank/DDBJ whole genome shotgun (WGS) entry which is preliminary data.</text>
</comment>
<sequence>MIPVSAAIKRTSVAHGPSTGCAIGANGTPNRHMAASGNTTSVAPASAAGRCTRAPAGGSPPDRCR</sequence>
<keyword evidence="2" id="KW-0012">Acyltransferase</keyword>
<organism evidence="2">
    <name type="scientific">Mycobacterium xenopi 4042</name>
    <dbReference type="NCBI Taxonomy" id="1299334"/>
    <lineage>
        <taxon>Bacteria</taxon>
        <taxon>Bacillati</taxon>
        <taxon>Actinomycetota</taxon>
        <taxon>Actinomycetes</taxon>
        <taxon>Mycobacteriales</taxon>
        <taxon>Mycobacteriaceae</taxon>
        <taxon>Mycobacterium</taxon>
    </lineage>
</organism>
<dbReference type="AlphaFoldDB" id="X8DN50"/>